<keyword evidence="3" id="KW-1185">Reference proteome</keyword>
<dbReference type="Proteomes" id="UP000324222">
    <property type="component" value="Unassembled WGS sequence"/>
</dbReference>
<proteinExistence type="predicted"/>
<accession>A0A5B7IDA4</accession>
<organism evidence="2 3">
    <name type="scientific">Portunus trituberculatus</name>
    <name type="common">Swimming crab</name>
    <name type="synonym">Neptunus trituberculatus</name>
    <dbReference type="NCBI Taxonomy" id="210409"/>
    <lineage>
        <taxon>Eukaryota</taxon>
        <taxon>Metazoa</taxon>
        <taxon>Ecdysozoa</taxon>
        <taxon>Arthropoda</taxon>
        <taxon>Crustacea</taxon>
        <taxon>Multicrustacea</taxon>
        <taxon>Malacostraca</taxon>
        <taxon>Eumalacostraca</taxon>
        <taxon>Eucarida</taxon>
        <taxon>Decapoda</taxon>
        <taxon>Pleocyemata</taxon>
        <taxon>Brachyura</taxon>
        <taxon>Eubrachyura</taxon>
        <taxon>Portunoidea</taxon>
        <taxon>Portunidae</taxon>
        <taxon>Portuninae</taxon>
        <taxon>Portunus</taxon>
    </lineage>
</organism>
<sequence>MILINKGRGGGDSPAPPRHHGRPQCGSLYVAAVRGSLVPVTDMGVRYVIEGRCAYQVDFPRAGGRGGVVTVWEDKREKRRFQGGGRDRGGGTGSHWWLRPACHTATQPRPTARALPRDTRDTRTTAARVGHLREYRRHIILRRDNRAAATLSPRRGGVAGRAGAV</sequence>
<name>A0A5B7IDA4_PORTR</name>
<feature type="region of interest" description="Disordered" evidence="1">
    <location>
        <begin position="1"/>
        <end position="23"/>
    </location>
</feature>
<reference evidence="2 3" key="1">
    <citation type="submission" date="2019-05" db="EMBL/GenBank/DDBJ databases">
        <title>Another draft genome of Portunus trituberculatus and its Hox gene families provides insights of decapod evolution.</title>
        <authorList>
            <person name="Jeong J.-H."/>
            <person name="Song I."/>
            <person name="Kim S."/>
            <person name="Choi T."/>
            <person name="Kim D."/>
            <person name="Ryu S."/>
            <person name="Kim W."/>
        </authorList>
    </citation>
    <scope>NUCLEOTIDE SEQUENCE [LARGE SCALE GENOMIC DNA]</scope>
    <source>
        <tissue evidence="2">Muscle</tissue>
    </source>
</reference>
<dbReference type="EMBL" id="VSRR010058151">
    <property type="protein sequence ID" value="MPC81832.1"/>
    <property type="molecule type" value="Genomic_DNA"/>
</dbReference>
<evidence type="ECO:0000313" key="3">
    <source>
        <dbReference type="Proteomes" id="UP000324222"/>
    </source>
</evidence>
<protein>
    <submittedName>
        <fullName evidence="2">Uncharacterized protein</fullName>
    </submittedName>
</protein>
<evidence type="ECO:0000256" key="1">
    <source>
        <dbReference type="SAM" id="MobiDB-lite"/>
    </source>
</evidence>
<gene>
    <name evidence="2" type="ORF">E2C01_076468</name>
</gene>
<dbReference type="AlphaFoldDB" id="A0A5B7IDA4"/>
<comment type="caution">
    <text evidence="2">The sequence shown here is derived from an EMBL/GenBank/DDBJ whole genome shotgun (WGS) entry which is preliminary data.</text>
</comment>
<evidence type="ECO:0000313" key="2">
    <source>
        <dbReference type="EMBL" id="MPC81832.1"/>
    </source>
</evidence>